<dbReference type="SUPFAM" id="SSF53067">
    <property type="entry name" value="Actin-like ATPase domain"/>
    <property type="match status" value="2"/>
</dbReference>
<protein>
    <recommendedName>
        <fullName evidence="1">SHS2 domain-containing protein</fullName>
    </recommendedName>
</protein>
<dbReference type="InterPro" id="IPR003494">
    <property type="entry name" value="SHS2_FtsA"/>
</dbReference>
<dbReference type="Gene3D" id="3.30.1490.300">
    <property type="match status" value="1"/>
</dbReference>
<accession>A0A1F5RGK8</accession>
<feature type="domain" description="SHS2" evidence="1">
    <location>
        <begin position="9"/>
        <end position="174"/>
    </location>
</feature>
<dbReference type="CDD" id="cd24049">
    <property type="entry name" value="ASKHA_NBD_PilM"/>
    <property type="match status" value="1"/>
</dbReference>
<proteinExistence type="predicted"/>
<evidence type="ECO:0000313" key="3">
    <source>
        <dbReference type="Proteomes" id="UP000177230"/>
    </source>
</evidence>
<evidence type="ECO:0000313" key="2">
    <source>
        <dbReference type="EMBL" id="OGF13273.1"/>
    </source>
</evidence>
<dbReference type="PIRSF" id="PIRSF019169">
    <property type="entry name" value="PilM"/>
    <property type="match status" value="1"/>
</dbReference>
<dbReference type="Proteomes" id="UP000177230">
    <property type="component" value="Unassembled WGS sequence"/>
</dbReference>
<dbReference type="SMART" id="SM00842">
    <property type="entry name" value="FtsA"/>
    <property type="match status" value="1"/>
</dbReference>
<evidence type="ECO:0000259" key="1">
    <source>
        <dbReference type="SMART" id="SM00842"/>
    </source>
</evidence>
<dbReference type="PANTHER" id="PTHR32432:SF3">
    <property type="entry name" value="ETHANOLAMINE UTILIZATION PROTEIN EUTJ"/>
    <property type="match status" value="1"/>
</dbReference>
<dbReference type="GO" id="GO:0051301">
    <property type="term" value="P:cell division"/>
    <property type="evidence" value="ECO:0007669"/>
    <property type="project" value="InterPro"/>
</dbReference>
<dbReference type="EMBL" id="MFFM01000022">
    <property type="protein sequence ID" value="OGF13273.1"/>
    <property type="molecule type" value="Genomic_DNA"/>
</dbReference>
<gene>
    <name evidence="2" type="ORF">A2024_04590</name>
</gene>
<dbReference type="Pfam" id="PF11104">
    <property type="entry name" value="PilM_2"/>
    <property type="match status" value="1"/>
</dbReference>
<dbReference type="InterPro" id="IPR043129">
    <property type="entry name" value="ATPase_NBD"/>
</dbReference>
<dbReference type="PANTHER" id="PTHR32432">
    <property type="entry name" value="CELL DIVISION PROTEIN FTSA-RELATED"/>
    <property type="match status" value="1"/>
</dbReference>
<organism evidence="2 3">
    <name type="scientific">Candidatus Edwardsbacteria bacterium GWF2_54_11</name>
    <dbReference type="NCBI Taxonomy" id="1817851"/>
    <lineage>
        <taxon>Bacteria</taxon>
        <taxon>Candidatus Edwardsiibacteriota</taxon>
    </lineage>
</organism>
<reference evidence="2 3" key="1">
    <citation type="journal article" date="2016" name="Nat. Commun.">
        <title>Thousands of microbial genomes shed light on interconnected biogeochemical processes in an aquifer system.</title>
        <authorList>
            <person name="Anantharaman K."/>
            <person name="Brown C.T."/>
            <person name="Hug L.A."/>
            <person name="Sharon I."/>
            <person name="Castelle C.J."/>
            <person name="Probst A.J."/>
            <person name="Thomas B.C."/>
            <person name="Singh A."/>
            <person name="Wilkins M.J."/>
            <person name="Karaoz U."/>
            <person name="Brodie E.L."/>
            <person name="Williams K.H."/>
            <person name="Hubbard S.S."/>
            <person name="Banfield J.F."/>
        </authorList>
    </citation>
    <scope>NUCLEOTIDE SEQUENCE [LARGE SCALE GENOMIC DNA]</scope>
</reference>
<dbReference type="AlphaFoldDB" id="A0A1F5RGK8"/>
<comment type="caution">
    <text evidence="2">The sequence shown here is derived from an EMBL/GenBank/DDBJ whole genome shotgun (WGS) entry which is preliminary data.</text>
</comment>
<dbReference type="InterPro" id="IPR050696">
    <property type="entry name" value="FtsA/MreB"/>
</dbReference>
<dbReference type="NCBIfam" id="TIGR01175">
    <property type="entry name" value="pilM"/>
    <property type="match status" value="1"/>
</dbReference>
<dbReference type="Gene3D" id="3.30.420.40">
    <property type="match status" value="2"/>
</dbReference>
<sequence>MLFGKKPATIGLDIGSSQIKIVEIQKTGKGLSLVNYGIAPLLPEAIVEGEIMDRTLVIDTIRTLLETRQIKSNNVITAVSGRGVIVKRINMDKMKEQEARERIKWEAEQHVPFEISDVVLDFQIINPDSGNNQMEVLLVAARNETVNVHLDLLSGAGLNPILLDYGAFAVQNAFEASYEMPADEIIALVNIGADNTNINFVKNGVPYFTRDLPMASNSCLQLMQKNLGISYEQASELIKGETVSDVSQESAASVFQSFSDDFASSIERTLSFLAMSGGGERMSRIYMSGGGALIPSLQDHLKERFGIPVEIINPLQKISYDPGLFGAVASEKVSPILTLAIGLGLREVK</sequence>
<dbReference type="InterPro" id="IPR005883">
    <property type="entry name" value="PilM"/>
</dbReference>
<name>A0A1F5RGK8_9BACT</name>